<organism evidence="1 2">
    <name type="scientific">Funneliformis geosporum</name>
    <dbReference type="NCBI Taxonomy" id="1117311"/>
    <lineage>
        <taxon>Eukaryota</taxon>
        <taxon>Fungi</taxon>
        <taxon>Fungi incertae sedis</taxon>
        <taxon>Mucoromycota</taxon>
        <taxon>Glomeromycotina</taxon>
        <taxon>Glomeromycetes</taxon>
        <taxon>Glomerales</taxon>
        <taxon>Glomeraceae</taxon>
        <taxon>Funneliformis</taxon>
    </lineage>
</organism>
<keyword evidence="2" id="KW-1185">Reference proteome</keyword>
<sequence>LMRKMKDIRGINSAAVRNAISREFKIQLSSSNRQISASDVLE</sequence>
<reference evidence="1" key="1">
    <citation type="submission" date="2022-08" db="EMBL/GenBank/DDBJ databases">
        <authorList>
            <person name="Kallberg Y."/>
            <person name="Tangrot J."/>
            <person name="Rosling A."/>
        </authorList>
    </citation>
    <scope>NUCLEOTIDE SEQUENCE</scope>
    <source>
        <strain evidence="1">Wild A</strain>
    </source>
</reference>
<gene>
    <name evidence="1" type="ORF">FWILDA_LOCUS12740</name>
</gene>
<dbReference type="Proteomes" id="UP001153678">
    <property type="component" value="Unassembled WGS sequence"/>
</dbReference>
<dbReference type="AlphaFoldDB" id="A0A9W4WXM5"/>
<evidence type="ECO:0000313" key="1">
    <source>
        <dbReference type="EMBL" id="CAI2186766.1"/>
    </source>
</evidence>
<dbReference type="EMBL" id="CAMKVN010004299">
    <property type="protein sequence ID" value="CAI2186766.1"/>
    <property type="molecule type" value="Genomic_DNA"/>
</dbReference>
<accession>A0A9W4WXM5</accession>
<proteinExistence type="predicted"/>
<protein>
    <submittedName>
        <fullName evidence="1">4563_t:CDS:1</fullName>
    </submittedName>
</protein>
<evidence type="ECO:0000313" key="2">
    <source>
        <dbReference type="Proteomes" id="UP001153678"/>
    </source>
</evidence>
<comment type="caution">
    <text evidence="1">The sequence shown here is derived from an EMBL/GenBank/DDBJ whole genome shotgun (WGS) entry which is preliminary data.</text>
</comment>
<feature type="non-terminal residue" evidence="1">
    <location>
        <position position="1"/>
    </location>
</feature>
<name>A0A9W4WXM5_9GLOM</name>